<dbReference type="PROSITE" id="PS51327">
    <property type="entry name" value="DICER_DSRBF"/>
    <property type="match status" value="1"/>
</dbReference>
<evidence type="ECO:0000256" key="12">
    <source>
        <dbReference type="ARBA" id="ARBA00022884"/>
    </source>
</evidence>
<feature type="compositionally biased region" description="Acidic residues" evidence="17">
    <location>
        <begin position="1262"/>
        <end position="1277"/>
    </location>
</feature>
<evidence type="ECO:0000259" key="19">
    <source>
        <dbReference type="PROSITE" id="PS50142"/>
    </source>
</evidence>
<accession>A0A8S1H0H9</accession>
<dbReference type="PROSITE" id="PS00517">
    <property type="entry name" value="RNASE_3_1"/>
    <property type="match status" value="1"/>
</dbReference>
<dbReference type="GO" id="GO:0003677">
    <property type="term" value="F:DNA binding"/>
    <property type="evidence" value="ECO:0007669"/>
    <property type="project" value="InterPro"/>
</dbReference>
<dbReference type="GO" id="GO:0003723">
    <property type="term" value="F:RNA binding"/>
    <property type="evidence" value="ECO:0007669"/>
    <property type="project" value="UniProtKB-UniRule"/>
</dbReference>
<dbReference type="CDD" id="cd00593">
    <property type="entry name" value="RIBOc"/>
    <property type="match status" value="2"/>
</dbReference>
<dbReference type="GO" id="GO:0030422">
    <property type="term" value="P:siRNA processing"/>
    <property type="evidence" value="ECO:0007669"/>
    <property type="project" value="InterPro"/>
</dbReference>
<evidence type="ECO:0000256" key="9">
    <source>
        <dbReference type="ARBA" id="ARBA00022806"/>
    </source>
</evidence>
<dbReference type="SUPFAM" id="SSF52540">
    <property type="entry name" value="P-loop containing nucleoside triphosphate hydrolases"/>
    <property type="match status" value="1"/>
</dbReference>
<dbReference type="InterPro" id="IPR014720">
    <property type="entry name" value="dsRBD_dom"/>
</dbReference>
<protein>
    <submittedName>
        <fullName evidence="24">Uncharacterized protein</fullName>
    </submittedName>
</protein>
<keyword evidence="4" id="KW-0479">Metal-binding</keyword>
<dbReference type="GO" id="GO:0004386">
    <property type="term" value="F:helicase activity"/>
    <property type="evidence" value="ECO:0007669"/>
    <property type="project" value="UniProtKB-KW"/>
</dbReference>
<dbReference type="GO" id="GO:0046872">
    <property type="term" value="F:metal ion binding"/>
    <property type="evidence" value="ECO:0007669"/>
    <property type="project" value="UniProtKB-KW"/>
</dbReference>
<dbReference type="SUPFAM" id="SSF69065">
    <property type="entry name" value="RNase III domain-like"/>
    <property type="match status" value="2"/>
</dbReference>
<dbReference type="SMART" id="SM00490">
    <property type="entry name" value="HELICc"/>
    <property type="match status" value="1"/>
</dbReference>
<evidence type="ECO:0000259" key="22">
    <source>
        <dbReference type="PROSITE" id="PS51194"/>
    </source>
</evidence>
<evidence type="ECO:0000256" key="7">
    <source>
        <dbReference type="ARBA" id="ARBA00022759"/>
    </source>
</evidence>
<keyword evidence="9" id="KW-0347">Helicase</keyword>
<evidence type="ECO:0000259" key="20">
    <source>
        <dbReference type="PROSITE" id="PS50821"/>
    </source>
</evidence>
<dbReference type="PANTHER" id="PTHR14950:SF37">
    <property type="entry name" value="ENDORIBONUCLEASE DICER"/>
    <property type="match status" value="1"/>
</dbReference>
<dbReference type="CDD" id="cd10843">
    <property type="entry name" value="DSRM_DICER"/>
    <property type="match status" value="1"/>
</dbReference>
<evidence type="ECO:0000256" key="10">
    <source>
        <dbReference type="ARBA" id="ARBA00022840"/>
    </source>
</evidence>
<dbReference type="Pfam" id="PF00271">
    <property type="entry name" value="Helicase_C"/>
    <property type="match status" value="1"/>
</dbReference>
<evidence type="ECO:0000256" key="4">
    <source>
        <dbReference type="ARBA" id="ARBA00022723"/>
    </source>
</evidence>
<evidence type="ECO:0000256" key="14">
    <source>
        <dbReference type="ARBA" id="ARBA00023211"/>
    </source>
</evidence>
<evidence type="ECO:0000256" key="17">
    <source>
        <dbReference type="SAM" id="MobiDB-lite"/>
    </source>
</evidence>
<keyword evidence="14" id="KW-0464">Manganese</keyword>
<dbReference type="Gene3D" id="3.30.160.380">
    <property type="entry name" value="Dicer dimerisation domain"/>
    <property type="match status" value="1"/>
</dbReference>
<evidence type="ECO:0000313" key="25">
    <source>
        <dbReference type="Proteomes" id="UP000835052"/>
    </source>
</evidence>
<feature type="domain" description="Helicase C-terminal" evidence="22">
    <location>
        <begin position="373"/>
        <end position="549"/>
    </location>
</feature>
<evidence type="ECO:0000256" key="8">
    <source>
        <dbReference type="ARBA" id="ARBA00022801"/>
    </source>
</evidence>
<evidence type="ECO:0000256" key="1">
    <source>
        <dbReference type="ARBA" id="ARBA00001936"/>
    </source>
</evidence>
<dbReference type="GO" id="GO:0004525">
    <property type="term" value="F:ribonuclease III activity"/>
    <property type="evidence" value="ECO:0007669"/>
    <property type="project" value="InterPro"/>
</dbReference>
<comment type="caution">
    <text evidence="24">The sequence shown here is derived from an EMBL/GenBank/DDBJ whole genome shotgun (WGS) entry which is preliminary data.</text>
</comment>
<dbReference type="FunFam" id="3.30.160.20:FF:000097">
    <property type="entry name" value="Endoribonuclease dcr-1"/>
    <property type="match status" value="1"/>
</dbReference>
<keyword evidence="8" id="KW-0378">Hydrolase</keyword>
<dbReference type="FunFam" id="2.170.260.10:FF:000002">
    <property type="entry name" value="Putative Endoribonuclease Dicer"/>
    <property type="match status" value="1"/>
</dbReference>
<dbReference type="PROSITE" id="PS51194">
    <property type="entry name" value="HELICASE_CTER"/>
    <property type="match status" value="1"/>
</dbReference>
<evidence type="ECO:0000256" key="11">
    <source>
        <dbReference type="ARBA" id="ARBA00022842"/>
    </source>
</evidence>
<evidence type="ECO:0000256" key="16">
    <source>
        <dbReference type="PROSITE-ProRule" id="PRU00657"/>
    </source>
</evidence>
<dbReference type="PROSITE" id="PS50142">
    <property type="entry name" value="RNASE_3_2"/>
    <property type="match status" value="2"/>
</dbReference>
<dbReference type="GO" id="GO:0005524">
    <property type="term" value="F:ATP binding"/>
    <property type="evidence" value="ECO:0007669"/>
    <property type="project" value="UniProtKB-KW"/>
</dbReference>
<dbReference type="SMART" id="SM00535">
    <property type="entry name" value="RIBOc"/>
    <property type="match status" value="2"/>
</dbReference>
<dbReference type="Gene3D" id="1.10.1520.10">
    <property type="entry name" value="Ribonuclease III domain"/>
    <property type="match status" value="2"/>
</dbReference>
<keyword evidence="3" id="KW-0540">Nuclease</keyword>
<keyword evidence="12 16" id="KW-0694">RNA-binding</keyword>
<keyword evidence="7" id="KW-0255">Endonuclease</keyword>
<reference evidence="24" key="1">
    <citation type="submission" date="2020-10" db="EMBL/GenBank/DDBJ databases">
        <authorList>
            <person name="Kikuchi T."/>
        </authorList>
    </citation>
    <scope>NUCLEOTIDE SEQUENCE</scope>
    <source>
        <strain evidence="24">NKZ352</strain>
    </source>
</reference>
<evidence type="ECO:0000256" key="13">
    <source>
        <dbReference type="ARBA" id="ARBA00023158"/>
    </source>
</evidence>
<evidence type="ECO:0000256" key="15">
    <source>
        <dbReference type="ARBA" id="ARBA00035116"/>
    </source>
</evidence>
<evidence type="ECO:0000256" key="5">
    <source>
        <dbReference type="ARBA" id="ARBA00022737"/>
    </source>
</evidence>
<dbReference type="SMART" id="SM00949">
    <property type="entry name" value="PAZ"/>
    <property type="match status" value="1"/>
</dbReference>
<dbReference type="GO" id="GO:0006309">
    <property type="term" value="P:apoptotic DNA fragmentation"/>
    <property type="evidence" value="ECO:0007669"/>
    <property type="project" value="TreeGrafter"/>
</dbReference>
<dbReference type="CDD" id="cd18034">
    <property type="entry name" value="DEXHc_dicer"/>
    <property type="match status" value="1"/>
</dbReference>
<evidence type="ECO:0000256" key="2">
    <source>
        <dbReference type="ARBA" id="ARBA00001946"/>
    </source>
</evidence>
<feature type="compositionally biased region" description="Basic and acidic residues" evidence="17">
    <location>
        <begin position="1243"/>
        <end position="1261"/>
    </location>
</feature>
<feature type="domain" description="DRBM" evidence="18">
    <location>
        <begin position="1795"/>
        <end position="1858"/>
    </location>
</feature>
<comment type="cofactor">
    <cofactor evidence="2">
        <name>Mg(2+)</name>
        <dbReference type="ChEBI" id="CHEBI:18420"/>
    </cofactor>
</comment>
<dbReference type="InterPro" id="IPR044441">
    <property type="entry name" value="DICER_DSRM"/>
</dbReference>
<dbReference type="InterPro" id="IPR014001">
    <property type="entry name" value="Helicase_ATP-bd"/>
</dbReference>
<sequence>MPPRPEVEENCFTPRSYQIELLDKACKKNVIVQLGTGSGKTFIAVLLLKEYAVQMVAPLSNGGKRSFFIVDKVNLVDQQAQHIERHTAFRVGRLHGSCNQNVWSDRKNFQDFLKTHHVIVITAQIFCDLISHAFLSFETVCVMIVDECHHVFGSKHAYRLIMNRYRELMDAGNSQLPRVLGLTASLIKDKTTPNELETHLSKLEKIMCCSIETASDLVSLSKYGAKPRECITACRDFNFSSRTTKFVQSVLHDAQRFFDTTNEINVHLDMDPRSKIRDGLRKPLDVLRQLGPWAAFKVCQLFEKNLGKTLKQEMLPDKTVKFLKLARTSLKTACRLLEQEICHIKNPEQLRPFVPHKFIRLYEMLKVFSPEFQKTHLGKETPEPLCAIVFVDQRYVAYALNVLLKQLRNWDPQMRYLSCDYVVGASGNAMASGDAEFYKKQGETLRRFHRGDLNLLVATNVLEEGVDVKQCNLVVKFDRPLEMRSYVQSRGRARRAGARYVVLVPEDDLEECSKDFKDFNLIEKLLLRRYQSVHNPVEEAVPDDVDNLVPPYVVPETKASVKLSNAIQLVNRYCSKLPSDIFTQLVPHNKIIPVQSEGRTTYLAELLLPINSPIKQSICLQTPMSTKKLAQMAVALEACRQLHRQGELDDNLLPKGRETIAKLMQEIDEEPDEYAPGLSAKVGSAKRKQLYDKKVARALNEALPQAGKPCYIYVFDMERVKEAAAFTNPKRRKFANPGDYDYLFGIVSSVLLPKVPPFPIFLRQGDMRVHLTLAPDQVVLDVETLENLTQFHDYIFTRVLQLCKIDLIFELCGSTPCNCLVVPLNRVLEGPNVKFNINMKYVQDVVCNRGKMPRIPDDEARRNFKFREENFKDAIVMPWYRNVDHPVFYYVAEVLHGMSPSSRFPDENYSSFNEYFIKKYAIEIYDQQQCLLDVDFTSVRLNLLHPRVTAMKKLAREAASASASPSDASVNENIPNPQRQILVPELMDVHPISATLWNLISSLPSVFYRLNNLLLADELRERILVNAFGKKIEEVKVEDDLEWGSLTYPATYEERQSLIVNQIQKMNKKTSFSYDNNDPIPENSFEIGVWDPSDAEKMGLTFTLRNENVPLDPDDEMIGLMPTGDLTTSGDLSDEEDDMHDLIMFDYKNQLENRVEVSPDFATPRADIEVCGWGDPIDEAADSPFQIIDMTQGQSTGVNFKALVEDVGRVFAPVTSQNDSGSTTVPPPPILLEQTKRNAEARKLLENESTEEREKSRRTEEVIDLDEFDEDDDAESEDFVKVEPASDDEFELLDKGEKRKKELDEAVVAAEAPHKTCGVSAPNPNCRFSFDKESPHSVAMQKRIGKTNMTVASEISHGSENLGYGVSPCLLLTALTTSNASDGISLERLETIGDSFLKYAVTDYLFHHHFDQHEGKLSFARSKEVSNCNLYRLGKKLGIPQLIVGAKFEPHETWLPPCYVPVGHFKAPNSADAEEKDREIEELLAGRQVEEKPTKATGWDEASKDIKSTTDGVETINFPKQHATAGPTEEISPLPYNLLTQQNISDKSIADAMEALIGAHLLALGPKFTLQVMKWMGLKVLTEKAAITSPLLRFLDTPEDPELSMSSRRISGITSKTRPFLVQAFTHASYYSNRVTGCYQRLEFLGDAVLDYMITRYLFEDTRQYSPGVLTDLRSALVNNTIFASLAVKYGFQKHFMAMCPGLHYMVEKFVKLCSERNFLEANFNSEMYMATTEEEIDEGQEEDVEVPKAMSDIFESIAGAIYLDSGRDLDVVWRVIYNLMKDTIEECCENPPRSPIRELMELQSSKARFSKLERIIETGKVRVTVDVGNNMRFTGMGRNYRIAKTTAAKRALRYLKTLEEQKRKANLVQEGV</sequence>
<dbReference type="Pfam" id="PF20930">
    <property type="entry name" value="Dicer_PBD"/>
    <property type="match status" value="1"/>
</dbReference>
<evidence type="ECO:0000259" key="18">
    <source>
        <dbReference type="PROSITE" id="PS50137"/>
    </source>
</evidence>
<feature type="domain" description="RNase III" evidence="19">
    <location>
        <begin position="1603"/>
        <end position="1767"/>
    </location>
</feature>
<keyword evidence="11" id="KW-0460">Magnesium</keyword>
<dbReference type="InterPro" id="IPR048512">
    <property type="entry name" value="Dicer_platform"/>
</dbReference>
<dbReference type="PROSITE" id="PS50821">
    <property type="entry name" value="PAZ"/>
    <property type="match status" value="1"/>
</dbReference>
<proteinExistence type="inferred from homology"/>
<dbReference type="PROSITE" id="PS50137">
    <property type="entry name" value="DS_RBD"/>
    <property type="match status" value="1"/>
</dbReference>
<dbReference type="GO" id="GO:0004530">
    <property type="term" value="F:deoxyribonuclease I activity"/>
    <property type="evidence" value="ECO:0007669"/>
    <property type="project" value="TreeGrafter"/>
</dbReference>
<dbReference type="Pfam" id="PF00636">
    <property type="entry name" value="Ribonuclease_3"/>
    <property type="match status" value="2"/>
</dbReference>
<dbReference type="SUPFAM" id="SSF101690">
    <property type="entry name" value="PAZ domain"/>
    <property type="match status" value="1"/>
</dbReference>
<dbReference type="InterPro" id="IPR003100">
    <property type="entry name" value="PAZ_dom"/>
</dbReference>
<dbReference type="GO" id="GO:0005634">
    <property type="term" value="C:nucleus"/>
    <property type="evidence" value="ECO:0007669"/>
    <property type="project" value="TreeGrafter"/>
</dbReference>
<name>A0A8S1H0H9_9PELO</name>
<evidence type="ECO:0000256" key="3">
    <source>
        <dbReference type="ARBA" id="ARBA00022722"/>
    </source>
</evidence>
<keyword evidence="25" id="KW-1185">Reference proteome</keyword>
<feature type="region of interest" description="Disordered" evidence="17">
    <location>
        <begin position="1243"/>
        <end position="1296"/>
    </location>
</feature>
<evidence type="ECO:0000313" key="24">
    <source>
        <dbReference type="EMBL" id="CAD6188634.1"/>
    </source>
</evidence>
<dbReference type="InterPro" id="IPR000999">
    <property type="entry name" value="RNase_III_dom"/>
</dbReference>
<dbReference type="InterPro" id="IPR001650">
    <property type="entry name" value="Helicase_C-like"/>
</dbReference>
<dbReference type="SMART" id="SM00487">
    <property type="entry name" value="DEXDc"/>
    <property type="match status" value="1"/>
</dbReference>
<keyword evidence="13" id="KW-0943">RNA-mediated gene silencing</keyword>
<dbReference type="FunFam" id="3.40.50.300:FF:000628">
    <property type="entry name" value="Endoribonuclease Dicer"/>
    <property type="match status" value="1"/>
</dbReference>
<dbReference type="Pfam" id="PF20931">
    <property type="entry name" value="Dicer_platform"/>
    <property type="match status" value="1"/>
</dbReference>
<dbReference type="InterPro" id="IPR005034">
    <property type="entry name" value="Dicer_dimerisation"/>
</dbReference>
<evidence type="ECO:0000256" key="6">
    <source>
        <dbReference type="ARBA" id="ARBA00022741"/>
    </source>
</evidence>
<dbReference type="OrthoDB" id="2392202at2759"/>
<dbReference type="InterPro" id="IPR036389">
    <property type="entry name" value="RNase_III_sf"/>
</dbReference>
<dbReference type="Pfam" id="PF04851">
    <property type="entry name" value="ResIII"/>
    <property type="match status" value="1"/>
</dbReference>
<organism evidence="24 25">
    <name type="scientific">Caenorhabditis auriculariae</name>
    <dbReference type="NCBI Taxonomy" id="2777116"/>
    <lineage>
        <taxon>Eukaryota</taxon>
        <taxon>Metazoa</taxon>
        <taxon>Ecdysozoa</taxon>
        <taxon>Nematoda</taxon>
        <taxon>Chromadorea</taxon>
        <taxon>Rhabditida</taxon>
        <taxon>Rhabditina</taxon>
        <taxon>Rhabditomorpha</taxon>
        <taxon>Rhabditoidea</taxon>
        <taxon>Rhabditidae</taxon>
        <taxon>Peloderinae</taxon>
        <taxon>Caenorhabditis</taxon>
    </lineage>
</organism>
<dbReference type="FunFam" id="1.10.1520.10:FF:000023">
    <property type="entry name" value="Endoribonuclease dcr-1"/>
    <property type="match status" value="1"/>
</dbReference>
<dbReference type="EMBL" id="CAJGYM010000008">
    <property type="protein sequence ID" value="CAD6188634.1"/>
    <property type="molecule type" value="Genomic_DNA"/>
</dbReference>
<dbReference type="Pfam" id="PF20932">
    <property type="entry name" value="Dicer_dsRBD"/>
    <property type="match status" value="1"/>
</dbReference>
<dbReference type="InterPro" id="IPR027417">
    <property type="entry name" value="P-loop_NTPase"/>
</dbReference>
<dbReference type="PANTHER" id="PTHR14950">
    <property type="entry name" value="DICER-RELATED"/>
    <property type="match status" value="1"/>
</dbReference>
<keyword evidence="6" id="KW-0547">Nucleotide-binding</keyword>
<dbReference type="Gene3D" id="3.40.50.300">
    <property type="entry name" value="P-loop containing nucleotide triphosphate hydrolases"/>
    <property type="match status" value="2"/>
</dbReference>
<dbReference type="InterPro" id="IPR036085">
    <property type="entry name" value="PAZ_dom_sf"/>
</dbReference>
<evidence type="ECO:0000259" key="21">
    <source>
        <dbReference type="PROSITE" id="PS51192"/>
    </source>
</evidence>
<feature type="domain" description="Dicer dsRNA-binding fold" evidence="23">
    <location>
        <begin position="566"/>
        <end position="662"/>
    </location>
</feature>
<dbReference type="PROSITE" id="PS51192">
    <property type="entry name" value="HELICASE_ATP_BIND_1"/>
    <property type="match status" value="1"/>
</dbReference>
<evidence type="ECO:0000259" key="23">
    <source>
        <dbReference type="PROSITE" id="PS51327"/>
    </source>
</evidence>
<gene>
    <name evidence="24" type="ORF">CAUJ_LOCUS4553</name>
</gene>
<comment type="similarity">
    <text evidence="15 16">Belongs to the helicase family. Dicer subfamily.</text>
</comment>
<dbReference type="GO" id="GO:0031054">
    <property type="term" value="P:pre-miRNA processing"/>
    <property type="evidence" value="ECO:0007669"/>
    <property type="project" value="InterPro"/>
</dbReference>
<comment type="cofactor">
    <cofactor evidence="1">
        <name>Mn(2+)</name>
        <dbReference type="ChEBI" id="CHEBI:29035"/>
    </cofactor>
</comment>
<keyword evidence="10" id="KW-0067">ATP-binding</keyword>
<dbReference type="Pfam" id="PF03368">
    <property type="entry name" value="Dicer_dimer"/>
    <property type="match status" value="1"/>
</dbReference>
<dbReference type="Proteomes" id="UP000835052">
    <property type="component" value="Unassembled WGS sequence"/>
</dbReference>
<keyword evidence="5" id="KW-0677">Repeat</keyword>
<dbReference type="GO" id="GO:0005737">
    <property type="term" value="C:cytoplasm"/>
    <property type="evidence" value="ECO:0007669"/>
    <property type="project" value="TreeGrafter"/>
</dbReference>
<dbReference type="Pfam" id="PF02170">
    <property type="entry name" value="PAZ"/>
    <property type="match status" value="1"/>
</dbReference>
<feature type="domain" description="PAZ" evidence="20">
    <location>
        <begin position="841"/>
        <end position="991"/>
    </location>
</feature>
<dbReference type="InterPro" id="IPR006935">
    <property type="entry name" value="Helicase/UvrB_N"/>
</dbReference>
<feature type="domain" description="RNase III" evidence="19">
    <location>
        <begin position="1355"/>
        <end position="1565"/>
    </location>
</feature>
<dbReference type="FunFam" id="1.10.1520.10:FF:000005">
    <property type="entry name" value="Putative endoribonuclease dicer"/>
    <property type="match status" value="1"/>
</dbReference>
<dbReference type="Gene3D" id="2.170.260.10">
    <property type="entry name" value="paz domain"/>
    <property type="match status" value="1"/>
</dbReference>
<dbReference type="InterPro" id="IPR038248">
    <property type="entry name" value="Dicer_dimer_sf"/>
</dbReference>
<dbReference type="Gene3D" id="3.30.160.20">
    <property type="match status" value="1"/>
</dbReference>
<dbReference type="SUPFAM" id="SSF54768">
    <property type="entry name" value="dsRNA-binding domain-like"/>
    <property type="match status" value="1"/>
</dbReference>
<dbReference type="GO" id="GO:0070578">
    <property type="term" value="C:RISC-loading complex"/>
    <property type="evidence" value="ECO:0007669"/>
    <property type="project" value="TreeGrafter"/>
</dbReference>
<dbReference type="InterPro" id="IPR048513">
    <property type="entry name" value="Dicer_PBD"/>
</dbReference>
<feature type="domain" description="Helicase ATP-binding" evidence="21">
    <location>
        <begin position="21"/>
        <end position="204"/>
    </location>
</feature>